<protein>
    <recommendedName>
        <fullName evidence="1">FAD dependent oxidoreductase domain-containing protein</fullName>
    </recommendedName>
</protein>
<dbReference type="InterPro" id="IPR036188">
    <property type="entry name" value="FAD/NAD-bd_sf"/>
</dbReference>
<accession>A0A2N0VM09</accession>
<dbReference type="RefSeq" id="WP_101072742.1">
    <property type="nucleotide sequence ID" value="NZ_PISP01000001.1"/>
</dbReference>
<organism evidence="2 3">
    <name type="scientific">Rhodohalobacter barkolensis</name>
    <dbReference type="NCBI Taxonomy" id="2053187"/>
    <lineage>
        <taxon>Bacteria</taxon>
        <taxon>Pseudomonadati</taxon>
        <taxon>Balneolota</taxon>
        <taxon>Balneolia</taxon>
        <taxon>Balneolales</taxon>
        <taxon>Balneolaceae</taxon>
        <taxon>Rhodohalobacter</taxon>
    </lineage>
</organism>
<reference evidence="2 3" key="1">
    <citation type="submission" date="2017-11" db="EMBL/GenBank/DDBJ databases">
        <title>Rhodohalobacter 15182 sp. nov., isolated from a salt lake.</title>
        <authorList>
            <person name="Han S."/>
        </authorList>
    </citation>
    <scope>NUCLEOTIDE SEQUENCE [LARGE SCALE GENOMIC DNA]</scope>
    <source>
        <strain evidence="2 3">15182</strain>
    </source>
</reference>
<dbReference type="Gene3D" id="3.30.9.10">
    <property type="entry name" value="D-Amino Acid Oxidase, subunit A, domain 2"/>
    <property type="match status" value="1"/>
</dbReference>
<feature type="domain" description="FAD dependent oxidoreductase" evidence="1">
    <location>
        <begin position="7"/>
        <end position="343"/>
    </location>
</feature>
<evidence type="ECO:0000313" key="2">
    <source>
        <dbReference type="EMBL" id="PKD45184.1"/>
    </source>
</evidence>
<dbReference type="PANTHER" id="PTHR13847">
    <property type="entry name" value="SARCOSINE DEHYDROGENASE-RELATED"/>
    <property type="match status" value="1"/>
</dbReference>
<dbReference type="Proteomes" id="UP000233398">
    <property type="component" value="Unassembled WGS sequence"/>
</dbReference>
<name>A0A2N0VM09_9BACT</name>
<dbReference type="EMBL" id="PISP01000001">
    <property type="protein sequence ID" value="PKD45184.1"/>
    <property type="molecule type" value="Genomic_DNA"/>
</dbReference>
<dbReference type="PANTHER" id="PTHR13847:SF261">
    <property type="entry name" value="FAD-DEPENDENT OXIDOREDUCTASE FAMILY PROTEIN"/>
    <property type="match status" value="1"/>
</dbReference>
<dbReference type="OrthoDB" id="214253at2"/>
<dbReference type="Pfam" id="PF01266">
    <property type="entry name" value="DAO"/>
    <property type="match status" value="1"/>
</dbReference>
<dbReference type="GO" id="GO:0005737">
    <property type="term" value="C:cytoplasm"/>
    <property type="evidence" value="ECO:0007669"/>
    <property type="project" value="TreeGrafter"/>
</dbReference>
<dbReference type="SUPFAM" id="SSF51905">
    <property type="entry name" value="FAD/NAD(P)-binding domain"/>
    <property type="match status" value="1"/>
</dbReference>
<sequence length="371" mass="41286">MSDFYAAIFGAGISGLSMANQLQQRGKSVLLIDPFRADPEAPGPPAAMVNPSAGRKGNLVWESEKCLNAFRSNIDKLAEASGRDDLFNATGVLRPAITEELAENFKQSLEEQPWPEGWVDWLEPDEIEEINPGIAENYGGYFIKPGLTVFVDNYLNTFRNVLTDNGLTFTGLKTEYEFMESDFVLTDEEGKTSTAEHVIVCAGADTPGFDDWAELGIQRVKGQVAIFKTEHDLPWVHGLSALGYILRRKPNELIVGSTYEHHFEDVDITEEAYNRLFGKLEKILPEISKNVKKTGQLAGVRATAPNHLPVLGRHRNNPQLLVYSAMGSKGLIYSEYMASILADHLTAGSDIPKELDTERIYHRLRKKGKIE</sequence>
<evidence type="ECO:0000313" key="3">
    <source>
        <dbReference type="Proteomes" id="UP000233398"/>
    </source>
</evidence>
<gene>
    <name evidence="2" type="ORF">CWD77_06975</name>
</gene>
<dbReference type="AlphaFoldDB" id="A0A2N0VM09"/>
<comment type="caution">
    <text evidence="2">The sequence shown here is derived from an EMBL/GenBank/DDBJ whole genome shotgun (WGS) entry which is preliminary data.</text>
</comment>
<keyword evidence="3" id="KW-1185">Reference proteome</keyword>
<dbReference type="InterPro" id="IPR006076">
    <property type="entry name" value="FAD-dep_OxRdtase"/>
</dbReference>
<evidence type="ECO:0000259" key="1">
    <source>
        <dbReference type="Pfam" id="PF01266"/>
    </source>
</evidence>
<proteinExistence type="predicted"/>
<dbReference type="Gene3D" id="3.50.50.60">
    <property type="entry name" value="FAD/NAD(P)-binding domain"/>
    <property type="match status" value="1"/>
</dbReference>